<proteinExistence type="predicted"/>
<keyword evidence="2" id="KW-1185">Reference proteome</keyword>
<reference evidence="1 2" key="1">
    <citation type="journal article" date="2022" name="Nat. Ecol. Evol.">
        <title>A masculinizing supergene underlies an exaggerated male reproductive morph in a spider.</title>
        <authorList>
            <person name="Hendrickx F."/>
            <person name="De Corte Z."/>
            <person name="Sonet G."/>
            <person name="Van Belleghem S.M."/>
            <person name="Kostlbacher S."/>
            <person name="Vangestel C."/>
        </authorList>
    </citation>
    <scope>NUCLEOTIDE SEQUENCE [LARGE SCALE GENOMIC DNA]</scope>
    <source>
        <strain evidence="1">W744_W776</strain>
    </source>
</reference>
<dbReference type="Proteomes" id="UP000827092">
    <property type="component" value="Unassembled WGS sequence"/>
</dbReference>
<accession>A0AAV6VKV8</accession>
<sequence length="84" mass="9737">MATPPSQSCLASGIPEDRFWDPEKMLHHRFLLKTSHCAFFIPRAFIRTRSAIQTLFICEGEGLFFIYRVTQLHYRHKLGNGQGI</sequence>
<evidence type="ECO:0000313" key="1">
    <source>
        <dbReference type="EMBL" id="KAG8196532.1"/>
    </source>
</evidence>
<evidence type="ECO:0000313" key="2">
    <source>
        <dbReference type="Proteomes" id="UP000827092"/>
    </source>
</evidence>
<dbReference type="AlphaFoldDB" id="A0AAV6VKV8"/>
<protein>
    <submittedName>
        <fullName evidence="1">Uncharacterized protein</fullName>
    </submittedName>
</protein>
<organism evidence="1 2">
    <name type="scientific">Oedothorax gibbosus</name>
    <dbReference type="NCBI Taxonomy" id="931172"/>
    <lineage>
        <taxon>Eukaryota</taxon>
        <taxon>Metazoa</taxon>
        <taxon>Ecdysozoa</taxon>
        <taxon>Arthropoda</taxon>
        <taxon>Chelicerata</taxon>
        <taxon>Arachnida</taxon>
        <taxon>Araneae</taxon>
        <taxon>Araneomorphae</taxon>
        <taxon>Entelegynae</taxon>
        <taxon>Araneoidea</taxon>
        <taxon>Linyphiidae</taxon>
        <taxon>Erigoninae</taxon>
        <taxon>Oedothorax</taxon>
    </lineage>
</organism>
<dbReference type="EMBL" id="JAFNEN010000068">
    <property type="protein sequence ID" value="KAG8196532.1"/>
    <property type="molecule type" value="Genomic_DNA"/>
</dbReference>
<comment type="caution">
    <text evidence="1">The sequence shown here is derived from an EMBL/GenBank/DDBJ whole genome shotgun (WGS) entry which is preliminary data.</text>
</comment>
<name>A0AAV6VKV8_9ARAC</name>
<gene>
    <name evidence="1" type="ORF">JTE90_003549</name>
</gene>